<feature type="region of interest" description="Disordered" evidence="1">
    <location>
        <begin position="1"/>
        <end position="25"/>
    </location>
</feature>
<dbReference type="RefSeq" id="WP_189027173.1">
    <property type="nucleotide sequence ID" value="NZ_BMNE01000002.1"/>
</dbReference>
<evidence type="ECO:0000313" key="2">
    <source>
        <dbReference type="EMBL" id="GGN77931.1"/>
    </source>
</evidence>
<dbReference type="Proteomes" id="UP000658127">
    <property type="component" value="Unassembled WGS sequence"/>
</dbReference>
<proteinExistence type="predicted"/>
<comment type="caution">
    <text evidence="2">The sequence shown here is derived from an EMBL/GenBank/DDBJ whole genome shotgun (WGS) entry which is preliminary data.</text>
</comment>
<reference evidence="3" key="1">
    <citation type="journal article" date="2019" name="Int. J. Syst. Evol. Microbiol.">
        <title>The Global Catalogue of Microorganisms (GCM) 10K type strain sequencing project: providing services to taxonomists for standard genome sequencing and annotation.</title>
        <authorList>
            <consortium name="The Broad Institute Genomics Platform"/>
            <consortium name="The Broad Institute Genome Sequencing Center for Infectious Disease"/>
            <person name="Wu L."/>
            <person name="Ma J."/>
        </authorList>
    </citation>
    <scope>NUCLEOTIDE SEQUENCE [LARGE SCALE GENOMIC DNA]</scope>
    <source>
        <strain evidence="3">CGMCC 4.7329</strain>
    </source>
</reference>
<protein>
    <submittedName>
        <fullName evidence="2">Uncharacterized protein</fullName>
    </submittedName>
</protein>
<gene>
    <name evidence="2" type="ORF">GCM10011610_24960</name>
</gene>
<dbReference type="EMBL" id="BMNE01000002">
    <property type="protein sequence ID" value="GGN77931.1"/>
    <property type="molecule type" value="Genomic_DNA"/>
</dbReference>
<name>A0ABQ2KC82_9NOCA</name>
<keyword evidence="3" id="KW-1185">Reference proteome</keyword>
<sequence length="135" mass="15149">MAQHSEGERVPPASDNAADLDLPWAPRDHEWTGHRAEHDALEWAKGDPLKLAGIYLYRQPGGNPATEADYKFPVADIIDGQPTRVFRAVANAAARLDQADIPDKDRDRVKHRISELYLDAAKAFDDPDLRAPWDR</sequence>
<evidence type="ECO:0000313" key="3">
    <source>
        <dbReference type="Proteomes" id="UP000658127"/>
    </source>
</evidence>
<accession>A0ABQ2KC82</accession>
<organism evidence="2 3">
    <name type="scientific">Nocardia rhizosphaerihabitans</name>
    <dbReference type="NCBI Taxonomy" id="1691570"/>
    <lineage>
        <taxon>Bacteria</taxon>
        <taxon>Bacillati</taxon>
        <taxon>Actinomycetota</taxon>
        <taxon>Actinomycetes</taxon>
        <taxon>Mycobacteriales</taxon>
        <taxon>Nocardiaceae</taxon>
        <taxon>Nocardia</taxon>
    </lineage>
</organism>
<evidence type="ECO:0000256" key="1">
    <source>
        <dbReference type="SAM" id="MobiDB-lite"/>
    </source>
</evidence>